<accession>T1JZQ3</accession>
<feature type="compositionally biased region" description="Polar residues" evidence="1">
    <location>
        <begin position="77"/>
        <end position="93"/>
    </location>
</feature>
<keyword evidence="3" id="KW-1185">Reference proteome</keyword>
<protein>
    <submittedName>
        <fullName evidence="2">Uncharacterized protein</fullName>
    </submittedName>
</protein>
<feature type="region of interest" description="Disordered" evidence="1">
    <location>
        <begin position="73"/>
        <end position="96"/>
    </location>
</feature>
<dbReference type="EMBL" id="CAEY01001125">
    <property type="status" value="NOT_ANNOTATED_CDS"/>
    <property type="molecule type" value="Genomic_DNA"/>
</dbReference>
<reference evidence="2" key="2">
    <citation type="submission" date="2015-06" db="UniProtKB">
        <authorList>
            <consortium name="EnsemblMetazoa"/>
        </authorList>
    </citation>
    <scope>IDENTIFICATION</scope>
</reference>
<dbReference type="STRING" id="32264.T1JZQ3"/>
<dbReference type="eggNOG" id="KOG2402">
    <property type="taxonomic scope" value="Eukaryota"/>
</dbReference>
<sequence>MISTFSEGQRNAQKLGKSLLLENCYCISYINERNRMRNIIESEKAIMEAREKEKEQGDDPFRRRKCAPMLVHKFKPNTPTSSTPGPHDSSSALDSLIPKPGISPMKGIKTEKDSSFQSCSSKQNELPSNDLFSAHNFDFGGTISLLSTLNLPSTYVRYKVLLTGVRFPAREI</sequence>
<evidence type="ECO:0000313" key="3">
    <source>
        <dbReference type="Proteomes" id="UP000015104"/>
    </source>
</evidence>
<dbReference type="HOGENOM" id="CLU_1557262_0_0_1"/>
<name>T1JZQ3_TETUR</name>
<dbReference type="AlphaFoldDB" id="T1JZQ3"/>
<evidence type="ECO:0000313" key="2">
    <source>
        <dbReference type="EnsemblMetazoa" id="tetur03g04820.1"/>
    </source>
</evidence>
<organism evidence="2 3">
    <name type="scientific">Tetranychus urticae</name>
    <name type="common">Two-spotted spider mite</name>
    <dbReference type="NCBI Taxonomy" id="32264"/>
    <lineage>
        <taxon>Eukaryota</taxon>
        <taxon>Metazoa</taxon>
        <taxon>Ecdysozoa</taxon>
        <taxon>Arthropoda</taxon>
        <taxon>Chelicerata</taxon>
        <taxon>Arachnida</taxon>
        <taxon>Acari</taxon>
        <taxon>Acariformes</taxon>
        <taxon>Trombidiformes</taxon>
        <taxon>Prostigmata</taxon>
        <taxon>Eleutherengona</taxon>
        <taxon>Raphignathae</taxon>
        <taxon>Tetranychoidea</taxon>
        <taxon>Tetranychidae</taxon>
        <taxon>Tetranychus</taxon>
    </lineage>
</organism>
<dbReference type="EnsemblMetazoa" id="tetur03g04820.1">
    <property type="protein sequence ID" value="tetur03g04820.1"/>
    <property type="gene ID" value="tetur03g04820"/>
</dbReference>
<reference evidence="3" key="1">
    <citation type="submission" date="2011-08" db="EMBL/GenBank/DDBJ databases">
        <authorList>
            <person name="Rombauts S."/>
        </authorList>
    </citation>
    <scope>NUCLEOTIDE SEQUENCE</scope>
    <source>
        <strain evidence="3">London</strain>
    </source>
</reference>
<dbReference type="Proteomes" id="UP000015104">
    <property type="component" value="Unassembled WGS sequence"/>
</dbReference>
<evidence type="ECO:0000256" key="1">
    <source>
        <dbReference type="SAM" id="MobiDB-lite"/>
    </source>
</evidence>
<proteinExistence type="predicted"/>